<sequence length="229" mass="25539">MPSSTTLEQITARTLAHYQQCAEDFREGTRNHDVSQNIAALLRHIHGQPPFTILDFGCGPGRDLKTFTRLGHRAVGLDGAANFVEMARSDTGCTVWEQDFLSLDLPSGHFDGVFANASLFHVPSRALLRVLRQLHAALKPDGVLFCSNPRGNNQEGWHDGRYGVFHDLTAWRRWLLNAGFVELEHYYRPTGLPCAQQPWLASVWRRAAGNGDRSCIPLPGPEKGQLVSR</sequence>
<dbReference type="STRING" id="1457154.CAPSK01_004270"/>
<dbReference type="PANTHER" id="PTHR43861">
    <property type="entry name" value="TRANS-ACONITATE 2-METHYLTRANSFERASE-RELATED"/>
    <property type="match status" value="1"/>
</dbReference>
<dbReference type="Pfam" id="PF13649">
    <property type="entry name" value="Methyltransf_25"/>
    <property type="match status" value="1"/>
</dbReference>
<dbReference type="SUPFAM" id="SSF53335">
    <property type="entry name" value="S-adenosyl-L-methionine-dependent methyltransferases"/>
    <property type="match status" value="1"/>
</dbReference>
<dbReference type="GO" id="GO:0008168">
    <property type="term" value="F:methyltransferase activity"/>
    <property type="evidence" value="ECO:0007669"/>
    <property type="project" value="UniProtKB-KW"/>
</dbReference>
<keyword evidence="1 3" id="KW-0808">Transferase</keyword>
<dbReference type="Proteomes" id="UP000019812">
    <property type="component" value="Unassembled WGS sequence"/>
</dbReference>
<evidence type="ECO:0000313" key="4">
    <source>
        <dbReference type="Proteomes" id="UP000019812"/>
    </source>
</evidence>
<keyword evidence="3" id="KW-0489">Methyltransferase</keyword>
<proteinExistence type="predicted"/>
<accession>A0A084XV87</accession>
<dbReference type="AlphaFoldDB" id="A0A084XV87"/>
<comment type="caution">
    <text evidence="3">The sequence shown here is derived from an EMBL/GenBank/DDBJ whole genome shotgun (WGS) entry which is preliminary data.</text>
</comment>
<organism evidence="3 4">
    <name type="scientific">Candidatus Accumulibacter vicinus</name>
    <dbReference type="NCBI Taxonomy" id="2954382"/>
    <lineage>
        <taxon>Bacteria</taxon>
        <taxon>Pseudomonadati</taxon>
        <taxon>Pseudomonadota</taxon>
        <taxon>Betaproteobacteria</taxon>
        <taxon>Candidatus Accumulibacter</taxon>
    </lineage>
</organism>
<dbReference type="InterPro" id="IPR041698">
    <property type="entry name" value="Methyltransf_25"/>
</dbReference>
<dbReference type="Gene3D" id="3.40.50.150">
    <property type="entry name" value="Vaccinia Virus protein VP39"/>
    <property type="match status" value="1"/>
</dbReference>
<evidence type="ECO:0000313" key="3">
    <source>
        <dbReference type="EMBL" id="KFB66381.1"/>
    </source>
</evidence>
<gene>
    <name evidence="3" type="ORF">CAPSK01_004270</name>
</gene>
<dbReference type="EMBL" id="JDSS02000043">
    <property type="protein sequence ID" value="KFB66381.1"/>
    <property type="molecule type" value="Genomic_DNA"/>
</dbReference>
<feature type="domain" description="Methyltransferase" evidence="2">
    <location>
        <begin position="53"/>
        <end position="142"/>
    </location>
</feature>
<dbReference type="CDD" id="cd02440">
    <property type="entry name" value="AdoMet_MTases"/>
    <property type="match status" value="1"/>
</dbReference>
<name>A0A084XV87_9PROT</name>
<dbReference type="RefSeq" id="WP_273704056.1">
    <property type="nucleotide sequence ID" value="NZ_JDSS02000043.1"/>
</dbReference>
<evidence type="ECO:0000256" key="1">
    <source>
        <dbReference type="ARBA" id="ARBA00022679"/>
    </source>
</evidence>
<evidence type="ECO:0000259" key="2">
    <source>
        <dbReference type="Pfam" id="PF13649"/>
    </source>
</evidence>
<dbReference type="InterPro" id="IPR029063">
    <property type="entry name" value="SAM-dependent_MTases_sf"/>
</dbReference>
<protein>
    <submittedName>
        <fullName evidence="3">Trans-aconitate 2-methyltransferase</fullName>
    </submittedName>
</protein>
<reference evidence="3 4" key="1">
    <citation type="submission" date="2014-07" db="EMBL/GenBank/DDBJ databases">
        <title>Expanding our view of genomic diversity in Candidatus Accumulibacter clades.</title>
        <authorList>
            <person name="Skennerton C.T."/>
            <person name="Barr J.J."/>
            <person name="Slater F.R."/>
            <person name="Bond P.L."/>
            <person name="Tyson G.W."/>
        </authorList>
    </citation>
    <scope>NUCLEOTIDE SEQUENCE [LARGE SCALE GENOMIC DNA]</scope>
    <source>
        <strain evidence="4">SK-01</strain>
    </source>
</reference>
<dbReference type="GO" id="GO:0032259">
    <property type="term" value="P:methylation"/>
    <property type="evidence" value="ECO:0007669"/>
    <property type="project" value="UniProtKB-KW"/>
</dbReference>